<gene>
    <name evidence="1" type="ORF">H4281_15905</name>
</gene>
<dbReference type="EMBL" id="JACGZW010000005">
    <property type="protein sequence ID" value="MBB1154625.1"/>
    <property type="molecule type" value="Genomic_DNA"/>
</dbReference>
<dbReference type="Proteomes" id="UP000526734">
    <property type="component" value="Unassembled WGS sequence"/>
</dbReference>
<evidence type="ECO:0000313" key="1">
    <source>
        <dbReference type="EMBL" id="MBB1154625.1"/>
    </source>
</evidence>
<evidence type="ECO:0000313" key="2">
    <source>
        <dbReference type="Proteomes" id="UP000526734"/>
    </source>
</evidence>
<proteinExistence type="predicted"/>
<reference evidence="1 2" key="1">
    <citation type="submission" date="2020-08" db="EMBL/GenBank/DDBJ databases">
        <title>Amycolatopsis sp. nov. DR6-1 isolated from Dendrobium heterocarpum.</title>
        <authorList>
            <person name="Tedsree N."/>
            <person name="Kuncharoen N."/>
            <person name="Likhitwitayawuid K."/>
            <person name="Tanasupawat S."/>
        </authorList>
    </citation>
    <scope>NUCLEOTIDE SEQUENCE [LARGE SCALE GENOMIC DNA]</scope>
    <source>
        <strain evidence="1 2">DR6-1</strain>
    </source>
</reference>
<comment type="caution">
    <text evidence="1">The sequence shown here is derived from an EMBL/GenBank/DDBJ whole genome shotgun (WGS) entry which is preliminary data.</text>
</comment>
<accession>A0A7W3VWY1</accession>
<name>A0A7W3VWY1_9PSEU</name>
<dbReference type="AlphaFoldDB" id="A0A7W3VWY1"/>
<organism evidence="1 2">
    <name type="scientific">Amycolatopsis dendrobii</name>
    <dbReference type="NCBI Taxonomy" id="2760662"/>
    <lineage>
        <taxon>Bacteria</taxon>
        <taxon>Bacillati</taxon>
        <taxon>Actinomycetota</taxon>
        <taxon>Actinomycetes</taxon>
        <taxon>Pseudonocardiales</taxon>
        <taxon>Pseudonocardiaceae</taxon>
        <taxon>Amycolatopsis</taxon>
    </lineage>
</organism>
<sequence>MATEILSAGWESPFYVVRTSAFDAFFLVGGGEHPDEVGNIDVEVRCADGSRRSATMFTLDEVDRIMRRRESTGECAGGSYFAVPDGLIVREPGVPNMTAVLIALHDSGELTSHLPRWAG</sequence>
<protein>
    <submittedName>
        <fullName evidence="1">Uncharacterized protein</fullName>
    </submittedName>
</protein>
<keyword evidence="2" id="KW-1185">Reference proteome</keyword>
<dbReference type="RefSeq" id="WP_182891692.1">
    <property type="nucleotide sequence ID" value="NZ_JACGZW010000005.1"/>
</dbReference>